<organism evidence="2 3">
    <name type="scientific">Hydrogenophaga pseudoflava</name>
    <name type="common">Pseudomonas carboxydoflava</name>
    <dbReference type="NCBI Taxonomy" id="47421"/>
    <lineage>
        <taxon>Bacteria</taxon>
        <taxon>Pseudomonadati</taxon>
        <taxon>Pseudomonadota</taxon>
        <taxon>Betaproteobacteria</taxon>
        <taxon>Burkholderiales</taxon>
        <taxon>Comamonadaceae</taxon>
        <taxon>Hydrogenophaga</taxon>
    </lineage>
</organism>
<dbReference type="GeneID" id="39465761"/>
<name>A0A4P6XA35_HYDPS</name>
<sequence>MDDTSESRRQLAGRLFEAGGRPLSPDDPIFDVVFIARSVMREEQARMTQDLETLATSLAETLARESARLQAVANETRQLVETLAKTAERLEAAETARKQNGPAQVAQLLDGINKVFEEKVRAAVSAANAAPRTPPGVPPAA</sequence>
<feature type="region of interest" description="Disordered" evidence="1">
    <location>
        <begin position="1"/>
        <end position="20"/>
    </location>
</feature>
<evidence type="ECO:0000313" key="2">
    <source>
        <dbReference type="EMBL" id="QBM30634.1"/>
    </source>
</evidence>
<evidence type="ECO:0008006" key="4">
    <source>
        <dbReference type="Google" id="ProtNLM"/>
    </source>
</evidence>
<dbReference type="Proteomes" id="UP000293912">
    <property type="component" value="Plasmid pDSM1084"/>
</dbReference>
<keyword evidence="3" id="KW-1185">Reference proteome</keyword>
<dbReference type="EMBL" id="CP037868">
    <property type="protein sequence ID" value="QBM30634.1"/>
    <property type="molecule type" value="Genomic_DNA"/>
</dbReference>
<accession>A0A4P6XA35</accession>
<proteinExistence type="predicted"/>
<evidence type="ECO:0000256" key="1">
    <source>
        <dbReference type="SAM" id="MobiDB-lite"/>
    </source>
</evidence>
<evidence type="ECO:0000313" key="3">
    <source>
        <dbReference type="Proteomes" id="UP000293912"/>
    </source>
</evidence>
<dbReference type="RefSeq" id="WP_133158235.1">
    <property type="nucleotide sequence ID" value="NZ_CP037868.1"/>
</dbReference>
<dbReference type="AlphaFoldDB" id="A0A4P6XA35"/>
<protein>
    <recommendedName>
        <fullName evidence="4">Methyl-accepting chemotaxis protein (MCP) signaling domain protein</fullName>
    </recommendedName>
</protein>
<reference evidence="2 3" key="1">
    <citation type="submission" date="2019-03" db="EMBL/GenBank/DDBJ databases">
        <authorList>
            <person name="Sebastian G."/>
            <person name="Baumann P."/>
            <person name="Ruckert C."/>
            <person name="Kalinowski J."/>
            <person name="Nebel B."/>
            <person name="Takors R."/>
            <person name="Blombach B."/>
        </authorList>
    </citation>
    <scope>NUCLEOTIDE SEQUENCE [LARGE SCALE GENOMIC DNA]</scope>
    <source>
        <strain evidence="2 3">DSM 1084</strain>
        <plasmid evidence="2 3">pDSM1084</plasmid>
    </source>
</reference>
<geneLocation type="plasmid" evidence="2 3">
    <name>pDSM1084</name>
</geneLocation>
<dbReference type="KEGG" id="hpse:HPF_23300"/>
<gene>
    <name evidence="2" type="ORF">HPF_23300</name>
</gene>
<keyword evidence="2" id="KW-0614">Plasmid</keyword>